<dbReference type="Proteomes" id="UP001601444">
    <property type="component" value="Unassembled WGS sequence"/>
</dbReference>
<name>A0ABW6PQ47_9NOCA</name>
<dbReference type="EMBL" id="JBIAMX010000009">
    <property type="protein sequence ID" value="MFF0544536.1"/>
    <property type="molecule type" value="Genomic_DNA"/>
</dbReference>
<evidence type="ECO:0000259" key="3">
    <source>
        <dbReference type="Pfam" id="PF06094"/>
    </source>
</evidence>
<dbReference type="CDD" id="cd06661">
    <property type="entry name" value="GGCT_like"/>
    <property type="match status" value="1"/>
</dbReference>
<evidence type="ECO:0000256" key="2">
    <source>
        <dbReference type="ARBA" id="ARBA00030602"/>
    </source>
</evidence>
<organism evidence="4 5">
    <name type="scientific">Nocardia thailandica</name>
    <dbReference type="NCBI Taxonomy" id="257275"/>
    <lineage>
        <taxon>Bacteria</taxon>
        <taxon>Bacillati</taxon>
        <taxon>Actinomycetota</taxon>
        <taxon>Actinomycetes</taxon>
        <taxon>Mycobacteriales</taxon>
        <taxon>Nocardiaceae</taxon>
        <taxon>Nocardia</taxon>
    </lineage>
</organism>
<keyword evidence="4" id="KW-0012">Acyltransferase</keyword>
<dbReference type="InterPro" id="IPR045038">
    <property type="entry name" value="AIG2-like"/>
</dbReference>
<feature type="domain" description="Gamma-glutamylcyclotransferase AIG2-like" evidence="3">
    <location>
        <begin position="19"/>
        <end position="97"/>
    </location>
</feature>
<dbReference type="Gene3D" id="3.10.490.10">
    <property type="entry name" value="Gamma-glutamyl cyclotransferase-like"/>
    <property type="match status" value="1"/>
</dbReference>
<proteinExistence type="predicted"/>
<evidence type="ECO:0000256" key="1">
    <source>
        <dbReference type="ARBA" id="ARBA00022679"/>
    </source>
</evidence>
<dbReference type="InterPro" id="IPR036568">
    <property type="entry name" value="GGCT-like_sf"/>
</dbReference>
<dbReference type="PANTHER" id="PTHR31544">
    <property type="entry name" value="AIG2-LIKE PROTEIN D"/>
    <property type="match status" value="1"/>
</dbReference>
<gene>
    <name evidence="4" type="ORF">ACFYTF_17030</name>
</gene>
<sequence length="146" mass="15323">MTATPAPLGPADRAPGDVLFAYGTLQFPQVLTALLGRCPHLSPLTLSGWRAAALTGRVYPGLVADAGARVRGRLLHGLTAAEWRVLDDFEGPEYALVRPDPARPEVLTYRWLGPVLDADWSTADFAAGHLPGFVAASTPGAGAPRG</sequence>
<comment type="caution">
    <text evidence="4">The sequence shown here is derived from an EMBL/GenBank/DDBJ whole genome shotgun (WGS) entry which is preliminary data.</text>
</comment>
<dbReference type="InterPro" id="IPR013024">
    <property type="entry name" value="GGCT-like"/>
</dbReference>
<keyword evidence="1 4" id="KW-0808">Transferase</keyword>
<evidence type="ECO:0000313" key="5">
    <source>
        <dbReference type="Proteomes" id="UP001601444"/>
    </source>
</evidence>
<dbReference type="InterPro" id="IPR009288">
    <property type="entry name" value="AIG2-like_dom"/>
</dbReference>
<dbReference type="GO" id="GO:0016746">
    <property type="term" value="F:acyltransferase activity"/>
    <property type="evidence" value="ECO:0007669"/>
    <property type="project" value="UniProtKB-KW"/>
</dbReference>
<accession>A0ABW6PQ47</accession>
<dbReference type="PANTHER" id="PTHR31544:SF2">
    <property type="entry name" value="AIG2-LIKE PROTEIN D"/>
    <property type="match status" value="1"/>
</dbReference>
<keyword evidence="5" id="KW-1185">Reference proteome</keyword>
<evidence type="ECO:0000313" key="4">
    <source>
        <dbReference type="EMBL" id="MFF0544536.1"/>
    </source>
</evidence>
<reference evidence="4 5" key="1">
    <citation type="submission" date="2024-10" db="EMBL/GenBank/DDBJ databases">
        <title>The Natural Products Discovery Center: Release of the First 8490 Sequenced Strains for Exploring Actinobacteria Biosynthetic Diversity.</title>
        <authorList>
            <person name="Kalkreuter E."/>
            <person name="Kautsar S.A."/>
            <person name="Yang D."/>
            <person name="Bader C.D."/>
            <person name="Teijaro C.N."/>
            <person name="Fluegel L."/>
            <person name="Davis C.M."/>
            <person name="Simpson J.R."/>
            <person name="Lauterbach L."/>
            <person name="Steele A.D."/>
            <person name="Gui C."/>
            <person name="Meng S."/>
            <person name="Li G."/>
            <person name="Viehrig K."/>
            <person name="Ye F."/>
            <person name="Su P."/>
            <person name="Kiefer A.F."/>
            <person name="Nichols A."/>
            <person name="Cepeda A.J."/>
            <person name="Yan W."/>
            <person name="Fan B."/>
            <person name="Jiang Y."/>
            <person name="Adhikari A."/>
            <person name="Zheng C.-J."/>
            <person name="Schuster L."/>
            <person name="Cowan T.M."/>
            <person name="Smanski M.J."/>
            <person name="Chevrette M.G."/>
            <person name="De Carvalho L.P.S."/>
            <person name="Shen B."/>
        </authorList>
    </citation>
    <scope>NUCLEOTIDE SEQUENCE [LARGE SCALE GENOMIC DNA]</scope>
    <source>
        <strain evidence="4 5">NPDC004045</strain>
    </source>
</reference>
<dbReference type="SUPFAM" id="SSF110857">
    <property type="entry name" value="Gamma-glutamyl cyclotransferase-like"/>
    <property type="match status" value="1"/>
</dbReference>
<dbReference type="Pfam" id="PF06094">
    <property type="entry name" value="GGACT"/>
    <property type="match status" value="1"/>
</dbReference>
<protein>
    <recommendedName>
        <fullName evidence="2">Putative gamma-glutamylcyclotransferase</fullName>
    </recommendedName>
</protein>
<dbReference type="RefSeq" id="WP_387701066.1">
    <property type="nucleotide sequence ID" value="NZ_JBIAMX010000009.1"/>
</dbReference>